<proteinExistence type="inferred from homology"/>
<dbReference type="AlphaFoldDB" id="A0A4R3QJR8"/>
<dbReference type="PANTHER" id="PTHR46577:SF1">
    <property type="entry name" value="HTH-TYPE TRANSCRIPTIONAL REGULATORY PROTEIN GABR"/>
    <property type="match status" value="1"/>
</dbReference>
<dbReference type="CDD" id="cd00609">
    <property type="entry name" value="AAT_like"/>
    <property type="match status" value="1"/>
</dbReference>
<dbReference type="InterPro" id="IPR051446">
    <property type="entry name" value="HTH_trans_reg/aminotransferase"/>
</dbReference>
<organism evidence="7 8">
    <name type="scientific">Rhizobium sullae</name>
    <name type="common">Rhizobium hedysari</name>
    <dbReference type="NCBI Taxonomy" id="50338"/>
    <lineage>
        <taxon>Bacteria</taxon>
        <taxon>Pseudomonadati</taxon>
        <taxon>Pseudomonadota</taxon>
        <taxon>Alphaproteobacteria</taxon>
        <taxon>Hyphomicrobiales</taxon>
        <taxon>Rhizobiaceae</taxon>
        <taxon>Rhizobium/Agrobacterium group</taxon>
        <taxon>Rhizobium</taxon>
    </lineage>
</organism>
<dbReference type="EMBL" id="SMBH01000001">
    <property type="protein sequence ID" value="TCU20092.1"/>
    <property type="molecule type" value="Genomic_DNA"/>
</dbReference>
<dbReference type="Gene3D" id="3.90.1150.10">
    <property type="entry name" value="Aspartate Aminotransferase, domain 1"/>
    <property type="match status" value="1"/>
</dbReference>
<keyword evidence="5" id="KW-0804">Transcription</keyword>
<dbReference type="SUPFAM" id="SSF46785">
    <property type="entry name" value="Winged helix' DNA-binding domain"/>
    <property type="match status" value="1"/>
</dbReference>
<accession>A0A4R3QJR8</accession>
<dbReference type="Proteomes" id="UP000294576">
    <property type="component" value="Unassembled WGS sequence"/>
</dbReference>
<evidence type="ECO:0000256" key="2">
    <source>
        <dbReference type="ARBA" id="ARBA00022898"/>
    </source>
</evidence>
<evidence type="ECO:0000256" key="3">
    <source>
        <dbReference type="ARBA" id="ARBA00023015"/>
    </source>
</evidence>
<dbReference type="InterPro" id="IPR015421">
    <property type="entry name" value="PyrdxlP-dep_Trfase_major"/>
</dbReference>
<evidence type="ECO:0000313" key="8">
    <source>
        <dbReference type="Proteomes" id="UP000294576"/>
    </source>
</evidence>
<dbReference type="InterPro" id="IPR000524">
    <property type="entry name" value="Tscrpt_reg_HTH_GntR"/>
</dbReference>
<dbReference type="InterPro" id="IPR015422">
    <property type="entry name" value="PyrdxlP-dep_Trfase_small"/>
</dbReference>
<protein>
    <submittedName>
        <fullName evidence="7">DNA-binding transcriptional MocR family regulator</fullName>
    </submittedName>
</protein>
<dbReference type="Pfam" id="PF00392">
    <property type="entry name" value="GntR"/>
    <property type="match status" value="1"/>
</dbReference>
<dbReference type="GO" id="GO:0003700">
    <property type="term" value="F:DNA-binding transcription factor activity"/>
    <property type="evidence" value="ECO:0007669"/>
    <property type="project" value="InterPro"/>
</dbReference>
<feature type="domain" description="HTH gntR-type" evidence="6">
    <location>
        <begin position="16"/>
        <end position="84"/>
    </location>
</feature>
<evidence type="ECO:0000256" key="4">
    <source>
        <dbReference type="ARBA" id="ARBA00023125"/>
    </source>
</evidence>
<dbReference type="PANTHER" id="PTHR46577">
    <property type="entry name" value="HTH-TYPE TRANSCRIPTIONAL REGULATORY PROTEIN GABR"/>
    <property type="match status" value="1"/>
</dbReference>
<evidence type="ECO:0000256" key="1">
    <source>
        <dbReference type="ARBA" id="ARBA00005384"/>
    </source>
</evidence>
<keyword evidence="2" id="KW-0663">Pyridoxal phosphate</keyword>
<evidence type="ECO:0000259" key="6">
    <source>
        <dbReference type="PROSITE" id="PS50949"/>
    </source>
</evidence>
<dbReference type="PROSITE" id="PS50949">
    <property type="entry name" value="HTH_GNTR"/>
    <property type="match status" value="1"/>
</dbReference>
<dbReference type="SMART" id="SM00345">
    <property type="entry name" value="HTH_GNTR"/>
    <property type="match status" value="1"/>
</dbReference>
<gene>
    <name evidence="7" type="ORF">EV132_101156</name>
</gene>
<dbReference type="Gene3D" id="1.10.10.10">
    <property type="entry name" value="Winged helix-like DNA-binding domain superfamily/Winged helix DNA-binding domain"/>
    <property type="match status" value="1"/>
</dbReference>
<dbReference type="Gene3D" id="3.40.640.10">
    <property type="entry name" value="Type I PLP-dependent aspartate aminotransferase-like (Major domain)"/>
    <property type="match status" value="1"/>
</dbReference>
<sequence>MSETRNADWFAEKLSDKTIRGIALETSALIRAGALPVGTKLPAIRDLAFALGVSPATISEAWSELRRQKIISGRGRNGTWVSGDRFVAKPERLASSGNYGEGVLNLTAAVPDVRLLPPLAEALAYGASAENLNSYERSRILPELEAAVRRDWPYEPEAFLATNGGYNAVYTLLHALVMPGASVAIENPTAMRLLDILEDLGVRILPVQCDKDGPLPSSLEAATKYRPVAFLFQPRLHSVTGQSVSRVRLEALGNILAGSDTLIIEDDGVADISGAPKHSLGGRFPDRVIHILSYSKTLGPDLRLAVLSSSRAIVEQIQSYRSFSAGWTSRILQAAVAWLLRDQMTDEILARARNIYQQRRDELTNALRERGVEVDNGAGLCAWVPVSSEPFAMVTLAARGIAVHPGAKFSILPSNHIRVATGNLSDHSREVADGIALACTTG</sequence>
<dbReference type="InterPro" id="IPR015424">
    <property type="entry name" value="PyrdxlP-dep_Trfase"/>
</dbReference>
<dbReference type="GO" id="GO:0030170">
    <property type="term" value="F:pyridoxal phosphate binding"/>
    <property type="evidence" value="ECO:0007669"/>
    <property type="project" value="InterPro"/>
</dbReference>
<comment type="caution">
    <text evidence="7">The sequence shown here is derived from an EMBL/GenBank/DDBJ whole genome shotgun (WGS) entry which is preliminary data.</text>
</comment>
<reference evidence="7 8" key="1">
    <citation type="submission" date="2019-03" db="EMBL/GenBank/DDBJ databases">
        <title>Genomic Encyclopedia of Type Strains, Phase IV (KMG-V): Genome sequencing to study the core and pangenomes of soil and plant-associated prokaryotes.</title>
        <authorList>
            <person name="Whitman W."/>
        </authorList>
    </citation>
    <scope>NUCLEOTIDE SEQUENCE [LARGE SCALE GENOMIC DNA]</scope>
    <source>
        <strain evidence="7 8">Hc14</strain>
    </source>
</reference>
<keyword evidence="3" id="KW-0805">Transcription regulation</keyword>
<dbReference type="RefSeq" id="WP_132558179.1">
    <property type="nucleotide sequence ID" value="NZ_SMBH01000001.1"/>
</dbReference>
<dbReference type="SUPFAM" id="SSF53383">
    <property type="entry name" value="PLP-dependent transferases"/>
    <property type="match status" value="1"/>
</dbReference>
<dbReference type="Pfam" id="PF00155">
    <property type="entry name" value="Aminotran_1_2"/>
    <property type="match status" value="1"/>
</dbReference>
<dbReference type="InterPro" id="IPR004839">
    <property type="entry name" value="Aminotransferase_I/II_large"/>
</dbReference>
<name>A0A4R3QJR8_RHISU</name>
<evidence type="ECO:0000256" key="5">
    <source>
        <dbReference type="ARBA" id="ARBA00023163"/>
    </source>
</evidence>
<dbReference type="InterPro" id="IPR036390">
    <property type="entry name" value="WH_DNA-bd_sf"/>
</dbReference>
<dbReference type="GO" id="GO:0003677">
    <property type="term" value="F:DNA binding"/>
    <property type="evidence" value="ECO:0007669"/>
    <property type="project" value="UniProtKB-KW"/>
</dbReference>
<keyword evidence="4 7" id="KW-0238">DNA-binding</keyword>
<evidence type="ECO:0000313" key="7">
    <source>
        <dbReference type="EMBL" id="TCU20092.1"/>
    </source>
</evidence>
<dbReference type="InterPro" id="IPR036388">
    <property type="entry name" value="WH-like_DNA-bd_sf"/>
</dbReference>
<comment type="similarity">
    <text evidence="1">In the C-terminal section; belongs to the class-I pyridoxal-phosphate-dependent aminotransferase family.</text>
</comment>